<dbReference type="SUPFAM" id="SSF57756">
    <property type="entry name" value="Retrovirus zinc finger-like domains"/>
    <property type="match status" value="1"/>
</dbReference>
<organism evidence="1 2">
    <name type="scientific">Didymodactylos carnosus</name>
    <dbReference type="NCBI Taxonomy" id="1234261"/>
    <lineage>
        <taxon>Eukaryota</taxon>
        <taxon>Metazoa</taxon>
        <taxon>Spiralia</taxon>
        <taxon>Gnathifera</taxon>
        <taxon>Rotifera</taxon>
        <taxon>Eurotatoria</taxon>
        <taxon>Bdelloidea</taxon>
        <taxon>Philodinida</taxon>
        <taxon>Philodinidae</taxon>
        <taxon>Didymodactylos</taxon>
    </lineage>
</organism>
<name>A0A8S2TJQ5_9BILA</name>
<evidence type="ECO:0000313" key="2">
    <source>
        <dbReference type="Proteomes" id="UP000682733"/>
    </source>
</evidence>
<evidence type="ECO:0000313" key="1">
    <source>
        <dbReference type="EMBL" id="CAF4292811.1"/>
    </source>
</evidence>
<comment type="caution">
    <text evidence="1">The sequence shown here is derived from an EMBL/GenBank/DDBJ whole genome shotgun (WGS) entry which is preliminary data.</text>
</comment>
<sequence length="160" mass="18579">LIQTNTSRFSEADFRFDTLKDEFTRVLPKHLPPQFSIVLRNIPIGLNTDDLLRDIQVDYLDVINAFRIINKEKQSTTLVHLDISNPTTMNDLLRKKFIYVNNVRYSLMEYVGPVKVLLCSKCFEIGHFRSSCTHQLDVCKTCGEEVADIKQHLLQCNKNF</sequence>
<accession>A0A8S2TJQ5</accession>
<gene>
    <name evidence="1" type="ORF">TMI583_LOCUS38143</name>
</gene>
<protein>
    <submittedName>
        <fullName evidence="1">Uncharacterized protein</fullName>
    </submittedName>
</protein>
<feature type="non-terminal residue" evidence="1">
    <location>
        <position position="1"/>
    </location>
</feature>
<dbReference type="AlphaFoldDB" id="A0A8S2TJQ5"/>
<dbReference type="InterPro" id="IPR036875">
    <property type="entry name" value="Znf_CCHC_sf"/>
</dbReference>
<dbReference type="Proteomes" id="UP000682733">
    <property type="component" value="Unassembled WGS sequence"/>
</dbReference>
<proteinExistence type="predicted"/>
<reference evidence="1" key="1">
    <citation type="submission" date="2021-02" db="EMBL/GenBank/DDBJ databases">
        <authorList>
            <person name="Nowell W R."/>
        </authorList>
    </citation>
    <scope>NUCLEOTIDE SEQUENCE</scope>
</reference>
<dbReference type="EMBL" id="CAJOBA010056520">
    <property type="protein sequence ID" value="CAF4292811.1"/>
    <property type="molecule type" value="Genomic_DNA"/>
</dbReference>
<dbReference type="GO" id="GO:0008270">
    <property type="term" value="F:zinc ion binding"/>
    <property type="evidence" value="ECO:0007669"/>
    <property type="project" value="InterPro"/>
</dbReference>
<dbReference type="GO" id="GO:0003676">
    <property type="term" value="F:nucleic acid binding"/>
    <property type="evidence" value="ECO:0007669"/>
    <property type="project" value="InterPro"/>
</dbReference>